<dbReference type="eggNOG" id="COG0068">
    <property type="taxonomic scope" value="Bacteria"/>
</dbReference>
<feature type="active site" evidence="9">
    <location>
        <position position="45"/>
    </location>
</feature>
<dbReference type="InterPro" id="IPR041440">
    <property type="entry name" value="HypF_C"/>
</dbReference>
<evidence type="ECO:0000313" key="12">
    <source>
        <dbReference type="EMBL" id="ABY35978.1"/>
    </source>
</evidence>
<evidence type="ECO:0000259" key="11">
    <source>
        <dbReference type="PROSITE" id="PS51163"/>
    </source>
</evidence>
<comment type="catalytic activity">
    <reaction evidence="7">
        <text>C-terminal L-cysteinyl-[HypE protein] + carbamoyl phosphate + ATP + H2O = C-terminal S-carboxamide-L-cysteinyl-[HypE protein] + AMP + phosphate + diphosphate + H(+)</text>
        <dbReference type="Rhea" id="RHEA:55636"/>
        <dbReference type="Rhea" id="RHEA-COMP:14247"/>
        <dbReference type="Rhea" id="RHEA-COMP:14392"/>
        <dbReference type="ChEBI" id="CHEBI:15377"/>
        <dbReference type="ChEBI" id="CHEBI:15378"/>
        <dbReference type="ChEBI" id="CHEBI:30616"/>
        <dbReference type="ChEBI" id="CHEBI:33019"/>
        <dbReference type="ChEBI" id="CHEBI:43474"/>
        <dbReference type="ChEBI" id="CHEBI:58228"/>
        <dbReference type="ChEBI" id="CHEBI:76913"/>
        <dbReference type="ChEBI" id="CHEBI:139126"/>
        <dbReference type="ChEBI" id="CHEBI:456215"/>
    </reaction>
</comment>
<dbReference type="GO" id="GO:0016874">
    <property type="term" value="F:ligase activity"/>
    <property type="evidence" value="ECO:0007669"/>
    <property type="project" value="UniProtKB-UniRule"/>
</dbReference>
<dbReference type="InterPro" id="IPR011125">
    <property type="entry name" value="Znf_HypF"/>
</dbReference>
<protein>
    <recommendedName>
        <fullName evidence="8">Carbamoyltransferase</fullName>
        <ecNumber evidence="8">6.2.-.-</ecNumber>
    </recommendedName>
</protein>
<evidence type="ECO:0000256" key="8">
    <source>
        <dbReference type="PIRNR" id="PIRNR006256"/>
    </source>
</evidence>
<dbReference type="STRING" id="324602.Caur_2776"/>
<dbReference type="FunFam" id="3.30.420.40:FF:000124">
    <property type="entry name" value="Carbamoyltransferase HypF"/>
    <property type="match status" value="1"/>
</dbReference>
<dbReference type="EnsemblBacteria" id="ABY35978">
    <property type="protein sequence ID" value="ABY35978"/>
    <property type="gene ID" value="Caur_2776"/>
</dbReference>
<evidence type="ECO:0000256" key="4">
    <source>
        <dbReference type="ARBA" id="ARBA00022723"/>
    </source>
</evidence>
<keyword evidence="5" id="KW-0863">Zinc-finger</keyword>
<gene>
    <name evidence="12" type="ordered locus">Caur_2776</name>
</gene>
<evidence type="ECO:0000259" key="10">
    <source>
        <dbReference type="PROSITE" id="PS51160"/>
    </source>
</evidence>
<dbReference type="HOGENOM" id="CLU_009164_0_0_0"/>
<dbReference type="SUPFAM" id="SSF55821">
    <property type="entry name" value="YrdC/RibB"/>
    <property type="match status" value="1"/>
</dbReference>
<feature type="domain" description="YrdC-like" evidence="11">
    <location>
        <begin position="202"/>
        <end position="395"/>
    </location>
</feature>
<dbReference type="Pfam" id="PF22521">
    <property type="entry name" value="HypF_C_2"/>
    <property type="match status" value="1"/>
</dbReference>
<dbReference type="AlphaFoldDB" id="A9WKA0"/>
<dbReference type="PATRIC" id="fig|324602.8.peg.3125"/>
<dbReference type="Gene3D" id="3.30.110.120">
    <property type="match status" value="1"/>
</dbReference>
<dbReference type="InterPro" id="IPR055128">
    <property type="entry name" value="HypF_C_2"/>
</dbReference>
<evidence type="ECO:0000256" key="7">
    <source>
        <dbReference type="ARBA" id="ARBA00048220"/>
    </source>
</evidence>
<dbReference type="Gene3D" id="3.30.420.360">
    <property type="match status" value="1"/>
</dbReference>
<dbReference type="NCBIfam" id="TIGR00143">
    <property type="entry name" value="hypF"/>
    <property type="match status" value="1"/>
</dbReference>
<comment type="pathway">
    <text evidence="1">Protein modification; [NiFe] hydrogenase maturation.</text>
</comment>
<evidence type="ECO:0000256" key="5">
    <source>
        <dbReference type="ARBA" id="ARBA00022771"/>
    </source>
</evidence>
<dbReference type="PROSITE" id="PS51163">
    <property type="entry name" value="YRDC"/>
    <property type="match status" value="1"/>
</dbReference>
<keyword evidence="4" id="KW-0479">Metal-binding</keyword>
<comment type="catalytic activity">
    <reaction evidence="9">
        <text>an acyl phosphate + H2O = a carboxylate + phosphate + H(+)</text>
        <dbReference type="Rhea" id="RHEA:14965"/>
        <dbReference type="ChEBI" id="CHEBI:15377"/>
        <dbReference type="ChEBI" id="CHEBI:15378"/>
        <dbReference type="ChEBI" id="CHEBI:29067"/>
        <dbReference type="ChEBI" id="CHEBI:43474"/>
        <dbReference type="ChEBI" id="CHEBI:59918"/>
        <dbReference type="EC" id="3.6.1.7"/>
    </reaction>
</comment>
<dbReference type="Pfam" id="PF00708">
    <property type="entry name" value="Acylphosphatase"/>
    <property type="match status" value="1"/>
</dbReference>
<keyword evidence="13" id="KW-1185">Reference proteome</keyword>
<comment type="similarity">
    <text evidence="2 8">Belongs to the carbamoyltransferase HypF family.</text>
</comment>
<keyword evidence="9" id="KW-0378">Hydrolase</keyword>
<proteinExistence type="inferred from homology"/>
<dbReference type="Pfam" id="PF01300">
    <property type="entry name" value="Sua5_yciO_yrdC"/>
    <property type="match status" value="1"/>
</dbReference>
<accession>A9WKA0</accession>
<dbReference type="InterPro" id="IPR036046">
    <property type="entry name" value="Acylphosphatase-like_dom_sf"/>
</dbReference>
<dbReference type="GO" id="GO:0016743">
    <property type="term" value="F:carboxyl- or carbamoyltransferase activity"/>
    <property type="evidence" value="ECO:0000318"/>
    <property type="project" value="GO_Central"/>
</dbReference>
<dbReference type="PROSITE" id="PS51160">
    <property type="entry name" value="ACYLPHOSPHATASE_3"/>
    <property type="match status" value="1"/>
</dbReference>
<feature type="domain" description="Acylphosphatase-like" evidence="10">
    <location>
        <begin position="12"/>
        <end position="98"/>
    </location>
</feature>
<dbReference type="Pfam" id="PF07503">
    <property type="entry name" value="zf-HYPF"/>
    <property type="match status" value="2"/>
</dbReference>
<dbReference type="PIRSF" id="PIRSF006256">
    <property type="entry name" value="CMPcnvr_hdrg_mat"/>
    <property type="match status" value="1"/>
</dbReference>
<evidence type="ECO:0000256" key="6">
    <source>
        <dbReference type="ARBA" id="ARBA00022833"/>
    </source>
</evidence>
<dbReference type="GO" id="GO:0003725">
    <property type="term" value="F:double-stranded RNA binding"/>
    <property type="evidence" value="ECO:0007669"/>
    <property type="project" value="InterPro"/>
</dbReference>
<dbReference type="PROSITE" id="PS00150">
    <property type="entry name" value="ACYLPHOSPHATASE_1"/>
    <property type="match status" value="1"/>
</dbReference>
<dbReference type="InParanoid" id="A9WKA0"/>
<feature type="active site" evidence="9">
    <location>
        <position position="27"/>
    </location>
</feature>
<name>A9WKA0_CHLAA</name>
<dbReference type="InterPro" id="IPR004421">
    <property type="entry name" value="Carbamoyltransferase_HypF"/>
</dbReference>
<dbReference type="Gene3D" id="3.90.870.50">
    <property type="match status" value="1"/>
</dbReference>
<evidence type="ECO:0000256" key="9">
    <source>
        <dbReference type="PROSITE-ProRule" id="PRU00520"/>
    </source>
</evidence>
<dbReference type="Proteomes" id="UP000002008">
    <property type="component" value="Chromosome"/>
</dbReference>
<evidence type="ECO:0000313" key="13">
    <source>
        <dbReference type="Proteomes" id="UP000002008"/>
    </source>
</evidence>
<dbReference type="InterPro" id="IPR006070">
    <property type="entry name" value="Sua5-like_dom"/>
</dbReference>
<dbReference type="RefSeq" id="WP_012258631.1">
    <property type="nucleotide sequence ID" value="NC_010175.1"/>
</dbReference>
<evidence type="ECO:0000256" key="1">
    <source>
        <dbReference type="ARBA" id="ARBA00004711"/>
    </source>
</evidence>
<dbReference type="GO" id="GO:0003998">
    <property type="term" value="F:acylphosphatase activity"/>
    <property type="evidence" value="ECO:0007669"/>
    <property type="project" value="UniProtKB-EC"/>
</dbReference>
<dbReference type="Gene3D" id="3.30.420.40">
    <property type="match status" value="1"/>
</dbReference>
<dbReference type="UniPathway" id="UPA00335"/>
<keyword evidence="3" id="KW-0436">Ligase</keyword>
<dbReference type="EMBL" id="CP000909">
    <property type="protein sequence ID" value="ABY35978.1"/>
    <property type="molecule type" value="Genomic_DNA"/>
</dbReference>
<dbReference type="GO" id="GO:0051604">
    <property type="term" value="P:protein maturation"/>
    <property type="evidence" value="ECO:0000318"/>
    <property type="project" value="GO_Central"/>
</dbReference>
<reference evidence="13" key="1">
    <citation type="journal article" date="2011" name="BMC Genomics">
        <title>Complete genome sequence of the filamentous anoxygenic phototrophic bacterium Chloroflexus aurantiacus.</title>
        <authorList>
            <person name="Tang K.H."/>
            <person name="Barry K."/>
            <person name="Chertkov O."/>
            <person name="Dalin E."/>
            <person name="Han C.S."/>
            <person name="Hauser L.J."/>
            <person name="Honchak B.M."/>
            <person name="Karbach L.E."/>
            <person name="Land M.L."/>
            <person name="Lapidus A."/>
            <person name="Larimer F.W."/>
            <person name="Mikhailova N."/>
            <person name="Pitluck S."/>
            <person name="Pierson B.K."/>
            <person name="Blankenship R.E."/>
        </authorList>
    </citation>
    <scope>NUCLEOTIDE SEQUENCE [LARGE SCALE GENOMIC DNA]</scope>
    <source>
        <strain evidence="13">ATCC 29366 / DSM 635 / J-10-fl</strain>
    </source>
</reference>
<evidence type="ECO:0000256" key="3">
    <source>
        <dbReference type="ARBA" id="ARBA00022598"/>
    </source>
</evidence>
<dbReference type="PANTHER" id="PTHR42959">
    <property type="entry name" value="CARBAMOYLTRANSFERASE"/>
    <property type="match status" value="1"/>
</dbReference>
<dbReference type="InterPro" id="IPR017945">
    <property type="entry name" value="DHBP_synth_RibB-like_a/b_dom"/>
</dbReference>
<dbReference type="InterPro" id="IPR017968">
    <property type="entry name" value="Acylphosphatase_CS"/>
</dbReference>
<keyword evidence="6" id="KW-0862">Zinc</keyword>
<dbReference type="GO" id="GO:0008270">
    <property type="term" value="F:zinc ion binding"/>
    <property type="evidence" value="ECO:0000318"/>
    <property type="project" value="GO_Central"/>
</dbReference>
<organism evidence="12 13">
    <name type="scientific">Chloroflexus aurantiacus (strain ATCC 29366 / DSM 635 / J-10-fl)</name>
    <dbReference type="NCBI Taxonomy" id="324602"/>
    <lineage>
        <taxon>Bacteria</taxon>
        <taxon>Bacillati</taxon>
        <taxon>Chloroflexota</taxon>
        <taxon>Chloroflexia</taxon>
        <taxon>Chloroflexales</taxon>
        <taxon>Chloroflexineae</taxon>
        <taxon>Chloroflexaceae</taxon>
        <taxon>Chloroflexus</taxon>
    </lineage>
</organism>
<dbReference type="KEGG" id="cau:Caur_2776"/>
<dbReference type="PANTHER" id="PTHR42959:SF1">
    <property type="entry name" value="CARBAMOYLTRANSFERASE HYPF"/>
    <property type="match status" value="1"/>
</dbReference>
<dbReference type="EC" id="6.2.-.-" evidence="8"/>
<sequence>MTGEVNNPQQRRWRISVRGIVQGVGFRPFVFGLADRWRLAGFVRNDSNGVTIEVEGDEHALHAFVHALRAEAPPLARIDQVSVEPLALVGERSFVIATSQAQPQRRTLIAPDTATCADCLREINDPADRRYRYAFTNCTNCGPRFTIVLDVPYDRVNTTMRTFPLCAQCRAEYEDPRNRRFHAQPTACPACGPHLRWSVDTTDPLIAAATALANGDIVAVKGLGGYHLACAADDETAVSRLRQRKQREARPLALMVRDEAVAAHLCFIDPVAHTILTSPARPIVLLPRRPDAPVAPSVAPGMQTLGIMLPYTPLHHLLLAEYARVVGPTRPAAIVLTSGNLSDEPIAYEDDDAVQRLSPIADAMLSHNRPIHMRCDDSVVRVAAGGPLLIRRSRGYAPAPITLATALPCPILACGGHLKNTFALGRGREVFLSHHIGDLENLPTLRSFHEGIAHFQRLFDIQPEVVAYDLHPGYLATQAALAMAIPHKIGVQHHHAHIAAVLAEYGIDGPVIGLAADGSGYGPDSTVWGGEIFIATCADYRRVGHLAHLLLPGGEQAVRQPWRVAAAALSTIYGTDFWQLSLPLVQQLDRSAWTVLARMIERSLNTPRTSSLGRLFDAAAVLVGIGQTARYEGELAILLEQIADHDQPPYPLPLREAASAQEPFRLDGLALLAALVDDMQRGVAPAAIAGRVHQGVARGLLMACRRVRDEHGLTTVAVSGGVFQNVFLLETLTALLTADGFTVLIPRLAPPNDGGLALGQVVVAGAVMAMR</sequence>
<evidence type="ECO:0000256" key="2">
    <source>
        <dbReference type="ARBA" id="ARBA00008097"/>
    </source>
</evidence>
<dbReference type="SUPFAM" id="SSF54975">
    <property type="entry name" value="Acylphosphatase/BLUF domain-like"/>
    <property type="match status" value="1"/>
</dbReference>
<dbReference type="InterPro" id="IPR051060">
    <property type="entry name" value="Carbamoyltrans_HypF-like"/>
</dbReference>
<dbReference type="Pfam" id="PF17788">
    <property type="entry name" value="HypF_C"/>
    <property type="match status" value="1"/>
</dbReference>
<dbReference type="InterPro" id="IPR001792">
    <property type="entry name" value="Acylphosphatase-like_dom"/>
</dbReference>